<keyword evidence="2" id="KW-1185">Reference proteome</keyword>
<dbReference type="EMBL" id="VLPL01000001">
    <property type="protein sequence ID" value="TSJ47996.1"/>
    <property type="molecule type" value="Genomic_DNA"/>
</dbReference>
<gene>
    <name evidence="1" type="ORF">FO442_02360</name>
</gene>
<reference evidence="1 2" key="1">
    <citation type="submission" date="2019-07" db="EMBL/GenBank/DDBJ databases">
        <authorList>
            <person name="Huq M.A."/>
        </authorList>
    </citation>
    <scope>NUCLEOTIDE SEQUENCE [LARGE SCALE GENOMIC DNA]</scope>
    <source>
        <strain evidence="1 2">MAH-3</strain>
    </source>
</reference>
<protein>
    <submittedName>
        <fullName evidence="1">Uncharacterized protein</fullName>
    </submittedName>
</protein>
<proteinExistence type="predicted"/>
<evidence type="ECO:0000313" key="1">
    <source>
        <dbReference type="EMBL" id="TSJ47996.1"/>
    </source>
</evidence>
<dbReference type="RefSeq" id="WP_144331531.1">
    <property type="nucleotide sequence ID" value="NZ_VLPL01000001.1"/>
</dbReference>
<dbReference type="OrthoDB" id="825277at2"/>
<sequence length="165" mass="19156">MARYKTLKSVAHNIGSSFISTMNYYKGDYVLGHIQKQMQSSGLSKLEIDLLNNYSQPTTLITEPIQSSIQGYVSWFPKLVNDSGSDISLVTQAKLIIEFDFTKSRICPFAQEYTENPYICHSTITDDRGKEYSYEFKDWWFPGALVIEQKETTLWTKLIQWIRKK</sequence>
<name>A0A556N739_9FLAO</name>
<evidence type="ECO:0000313" key="2">
    <source>
        <dbReference type="Proteomes" id="UP000316008"/>
    </source>
</evidence>
<organism evidence="1 2">
    <name type="scientific">Fluviicola chungangensis</name>
    <dbReference type="NCBI Taxonomy" id="2597671"/>
    <lineage>
        <taxon>Bacteria</taxon>
        <taxon>Pseudomonadati</taxon>
        <taxon>Bacteroidota</taxon>
        <taxon>Flavobacteriia</taxon>
        <taxon>Flavobacteriales</taxon>
        <taxon>Crocinitomicaceae</taxon>
        <taxon>Fluviicola</taxon>
    </lineage>
</organism>
<dbReference type="Proteomes" id="UP000316008">
    <property type="component" value="Unassembled WGS sequence"/>
</dbReference>
<dbReference type="AlphaFoldDB" id="A0A556N739"/>
<comment type="caution">
    <text evidence="1">The sequence shown here is derived from an EMBL/GenBank/DDBJ whole genome shotgun (WGS) entry which is preliminary data.</text>
</comment>
<accession>A0A556N739</accession>